<organism evidence="3 4">
    <name type="scientific">Faucicola atlantae</name>
    <dbReference type="NCBI Taxonomy" id="34059"/>
    <lineage>
        <taxon>Bacteria</taxon>
        <taxon>Pseudomonadati</taxon>
        <taxon>Pseudomonadota</taxon>
        <taxon>Gammaproteobacteria</taxon>
        <taxon>Moraxellales</taxon>
        <taxon>Moraxellaceae</taxon>
        <taxon>Faucicola</taxon>
    </lineage>
</organism>
<accession>A0A1B8QBT4</accession>
<evidence type="ECO:0000313" key="4">
    <source>
        <dbReference type="Proteomes" id="UP000092508"/>
    </source>
</evidence>
<comment type="caution">
    <text evidence="3">The sequence shown here is derived from an EMBL/GenBank/DDBJ whole genome shotgun (WGS) entry which is preliminary data.</text>
</comment>
<feature type="transmembrane region" description="Helical" evidence="1">
    <location>
        <begin position="40"/>
        <end position="61"/>
    </location>
</feature>
<dbReference type="Proteomes" id="UP000092508">
    <property type="component" value="Unassembled WGS sequence"/>
</dbReference>
<keyword evidence="1 3" id="KW-0812">Transmembrane</keyword>
<dbReference type="InterPro" id="IPR058208">
    <property type="entry name" value="PACE"/>
</dbReference>
<protein>
    <submittedName>
        <fullName evidence="3">Transmembrane pair domain protein</fullName>
    </submittedName>
</protein>
<keyword evidence="1" id="KW-1133">Transmembrane helix</keyword>
<sequence>MSIAERIGQAVLFEAIALLLSFGLVQVFDHHTDEGNGWQVWAMLLGISLLAMVWTFVYNLLFDRLFTQDKLDRPIWLRALHIIGFEGGLLCFTLPLVMWVLGIGVWQALMLDVAMSLTVLVYGFIFYWVYDVLRARLLMAK</sequence>
<feature type="domain" description="Chlorhexidine efflux transporter" evidence="2">
    <location>
        <begin position="1"/>
        <end position="67"/>
    </location>
</feature>
<reference evidence="3 4" key="1">
    <citation type="submission" date="2016-06" db="EMBL/GenBank/DDBJ databases">
        <title>Draft genome of Moraxella atlantae CCUG 66109.</title>
        <authorList>
            <person name="Salva-Serra F."/>
            <person name="Engstrom-Jakobsson H."/>
            <person name="Thorell K."/>
            <person name="Gonzales-Siles L."/>
            <person name="Karlsson R."/>
            <person name="Boulund F."/>
            <person name="Engstrand L."/>
            <person name="Kristiansson E."/>
            <person name="Moore E."/>
        </authorList>
    </citation>
    <scope>NUCLEOTIDE SEQUENCE [LARGE SCALE GENOMIC DNA]</scope>
    <source>
        <strain evidence="3 4">CCUG 66109</strain>
    </source>
</reference>
<gene>
    <name evidence="3" type="ORF">A9308_07145</name>
</gene>
<dbReference type="Pfam" id="PF05232">
    <property type="entry name" value="BTP"/>
    <property type="match status" value="2"/>
</dbReference>
<dbReference type="OrthoDB" id="1631120at2"/>
<dbReference type="NCBIfam" id="NF033664">
    <property type="entry name" value="PACE_transport"/>
    <property type="match status" value="1"/>
</dbReference>
<proteinExistence type="predicted"/>
<evidence type="ECO:0000259" key="2">
    <source>
        <dbReference type="Pfam" id="PF05232"/>
    </source>
</evidence>
<dbReference type="InterPro" id="IPR007896">
    <property type="entry name" value="BTP_bacteria"/>
</dbReference>
<feature type="transmembrane region" description="Helical" evidence="1">
    <location>
        <begin position="7"/>
        <end position="28"/>
    </location>
</feature>
<name>A0A1B8QBT4_9GAMM</name>
<feature type="domain" description="Chlorhexidine efflux transporter" evidence="2">
    <location>
        <begin position="73"/>
        <end position="136"/>
    </location>
</feature>
<dbReference type="EMBL" id="LZMZ01000020">
    <property type="protein sequence ID" value="OBX78199.1"/>
    <property type="molecule type" value="Genomic_DNA"/>
</dbReference>
<dbReference type="AlphaFoldDB" id="A0A1B8QBT4"/>
<feature type="transmembrane region" description="Helical" evidence="1">
    <location>
        <begin position="113"/>
        <end position="133"/>
    </location>
</feature>
<keyword evidence="1" id="KW-0472">Membrane</keyword>
<evidence type="ECO:0000313" key="3">
    <source>
        <dbReference type="EMBL" id="OBX78199.1"/>
    </source>
</evidence>
<evidence type="ECO:0000256" key="1">
    <source>
        <dbReference type="SAM" id="Phobius"/>
    </source>
</evidence>
<dbReference type="STRING" id="34059.A9308_07145"/>
<feature type="transmembrane region" description="Helical" evidence="1">
    <location>
        <begin position="82"/>
        <end position="107"/>
    </location>
</feature>